<dbReference type="PANTHER" id="PTHR44846:SF17">
    <property type="entry name" value="GNTR-FAMILY TRANSCRIPTIONAL REGULATOR"/>
    <property type="match status" value="1"/>
</dbReference>
<keyword evidence="3" id="KW-1185">Reference proteome</keyword>
<dbReference type="InterPro" id="IPR028978">
    <property type="entry name" value="Chorismate_lyase_/UTRA_dom_sf"/>
</dbReference>
<reference evidence="2 3" key="1">
    <citation type="submission" date="2017-12" db="EMBL/GenBank/DDBJ databases">
        <title>Sequencing the genomes of 1000 Actinobacteria strains.</title>
        <authorList>
            <person name="Klenk H.-P."/>
        </authorList>
    </citation>
    <scope>NUCLEOTIDE SEQUENCE [LARGE SCALE GENOMIC DNA]</scope>
    <source>
        <strain evidence="2 3">DSM 45165</strain>
    </source>
</reference>
<dbReference type="InterPro" id="IPR011663">
    <property type="entry name" value="UTRA"/>
</dbReference>
<protein>
    <submittedName>
        <fullName evidence="2">GntR family transcriptional regulator</fullName>
    </submittedName>
</protein>
<comment type="caution">
    <text evidence="2">The sequence shown here is derived from an EMBL/GenBank/DDBJ whole genome shotgun (WGS) entry which is preliminary data.</text>
</comment>
<organism evidence="2 3">
    <name type="scientific">Amycolatopsis echigonensis</name>
    <dbReference type="NCBI Taxonomy" id="2576905"/>
    <lineage>
        <taxon>Bacteria</taxon>
        <taxon>Bacillati</taxon>
        <taxon>Actinomycetota</taxon>
        <taxon>Actinomycetes</taxon>
        <taxon>Pseudonocardiales</taxon>
        <taxon>Pseudonocardiaceae</taxon>
        <taxon>Amycolatopsis</taxon>
    </lineage>
</organism>
<sequence length="185" mass="19774">MVDFVEPASNIQRSSQARLSRAARAENRAAFLADAGANGFVPSASVEVRFEQADARVAEHLAIAEGAEVTVRERVLRADGQAVQLSVSRLSRELTRGTAIEDVETGPGGTYARLEEAGHRLGSFVEQVGARLPNPAEAALLHLSEATPVLTVTRVAHGEDGSPLEINDMVLAADRYQLSYAWPAD</sequence>
<dbReference type="SUPFAM" id="SSF64288">
    <property type="entry name" value="Chorismate lyase-like"/>
    <property type="match status" value="1"/>
</dbReference>
<evidence type="ECO:0000259" key="1">
    <source>
        <dbReference type="SMART" id="SM00866"/>
    </source>
</evidence>
<dbReference type="GO" id="GO:0003677">
    <property type="term" value="F:DNA binding"/>
    <property type="evidence" value="ECO:0007669"/>
    <property type="project" value="InterPro"/>
</dbReference>
<dbReference type="InterPro" id="IPR050679">
    <property type="entry name" value="Bact_HTH_transcr_reg"/>
</dbReference>
<dbReference type="OrthoDB" id="3615556at2"/>
<dbReference type="RefSeq" id="WP_101436695.1">
    <property type="nucleotide sequence ID" value="NZ_PJMY01000003.1"/>
</dbReference>
<dbReference type="SMART" id="SM00866">
    <property type="entry name" value="UTRA"/>
    <property type="match status" value="1"/>
</dbReference>
<accession>A0A2N3WGF6</accession>
<proteinExistence type="predicted"/>
<dbReference type="EMBL" id="PJMY01000003">
    <property type="protein sequence ID" value="PKV92974.1"/>
    <property type="molecule type" value="Genomic_DNA"/>
</dbReference>
<name>A0A2N3WGF6_9PSEU</name>
<gene>
    <name evidence="2" type="ORF">ATK30_3808</name>
</gene>
<feature type="domain" description="UbiC transcription regulator-associated" evidence="1">
    <location>
        <begin position="37"/>
        <end position="177"/>
    </location>
</feature>
<dbReference type="PANTHER" id="PTHR44846">
    <property type="entry name" value="MANNOSYL-D-GLYCERATE TRANSPORT/METABOLISM SYSTEM REPRESSOR MNGR-RELATED"/>
    <property type="match status" value="1"/>
</dbReference>
<dbReference type="GO" id="GO:0045892">
    <property type="term" value="P:negative regulation of DNA-templated transcription"/>
    <property type="evidence" value="ECO:0007669"/>
    <property type="project" value="TreeGrafter"/>
</dbReference>
<dbReference type="Pfam" id="PF07702">
    <property type="entry name" value="UTRA"/>
    <property type="match status" value="1"/>
</dbReference>
<dbReference type="Gene3D" id="3.40.1410.10">
    <property type="entry name" value="Chorismate lyase-like"/>
    <property type="match status" value="1"/>
</dbReference>
<dbReference type="AlphaFoldDB" id="A0A2N3WGF6"/>
<evidence type="ECO:0000313" key="2">
    <source>
        <dbReference type="EMBL" id="PKV92974.1"/>
    </source>
</evidence>
<dbReference type="Proteomes" id="UP000233750">
    <property type="component" value="Unassembled WGS sequence"/>
</dbReference>
<evidence type="ECO:0000313" key="3">
    <source>
        <dbReference type="Proteomes" id="UP000233750"/>
    </source>
</evidence>